<organism evidence="9 10">
    <name type="scientific">Paenibacillus thalictri</name>
    <dbReference type="NCBI Taxonomy" id="2527873"/>
    <lineage>
        <taxon>Bacteria</taxon>
        <taxon>Bacillati</taxon>
        <taxon>Bacillota</taxon>
        <taxon>Bacilli</taxon>
        <taxon>Bacillales</taxon>
        <taxon>Paenibacillaceae</taxon>
        <taxon>Paenibacillus</taxon>
    </lineage>
</organism>
<keyword evidence="6 7" id="KW-0472">Membrane</keyword>
<comment type="subcellular location">
    <subcellularLocation>
        <location evidence="1">Cell membrane</location>
        <topology evidence="1">Multi-pass membrane protein</topology>
    </subcellularLocation>
</comment>
<evidence type="ECO:0000256" key="5">
    <source>
        <dbReference type="ARBA" id="ARBA00022989"/>
    </source>
</evidence>
<dbReference type="Pfam" id="PF00892">
    <property type="entry name" value="EamA"/>
    <property type="match status" value="2"/>
</dbReference>
<evidence type="ECO:0000313" key="10">
    <source>
        <dbReference type="Proteomes" id="UP000293142"/>
    </source>
</evidence>
<dbReference type="InterPro" id="IPR000620">
    <property type="entry name" value="EamA_dom"/>
</dbReference>
<feature type="transmembrane region" description="Helical" evidence="7">
    <location>
        <begin position="39"/>
        <end position="59"/>
    </location>
</feature>
<feature type="transmembrane region" description="Helical" evidence="7">
    <location>
        <begin position="186"/>
        <end position="205"/>
    </location>
</feature>
<feature type="transmembrane region" description="Helical" evidence="7">
    <location>
        <begin position="12"/>
        <end position="33"/>
    </location>
</feature>
<evidence type="ECO:0000259" key="8">
    <source>
        <dbReference type="Pfam" id="PF00892"/>
    </source>
</evidence>
<evidence type="ECO:0000256" key="6">
    <source>
        <dbReference type="ARBA" id="ARBA00023136"/>
    </source>
</evidence>
<protein>
    <submittedName>
        <fullName evidence="9">DMT family transporter</fullName>
    </submittedName>
</protein>
<dbReference type="PANTHER" id="PTHR32322">
    <property type="entry name" value="INNER MEMBRANE TRANSPORTER"/>
    <property type="match status" value="1"/>
</dbReference>
<sequence>MTESKRSFGVSYLLLLASVFIWALNYIVRQILLQEFSPFFLSALSLTVVSCIFIAGSFMTKSLVSVTRKELLLLLLSAVVGLIANQIFLYQGLQRTSATNASLLFTLSPLMTAGLAALFLKETITWRMIAGCLIAMAGLYQALNMTEFKLQLGDWLILGATFTFSCNLIFVRMLSRRLTPFQVTAYSFAVSCLLYDPFIVFFSKMQWHHSFSIWALAIISILVAQGLTNVMWNKGMAAVGAAQAAIVLNLQPMMTILLDFLLLGHIVTNKQIVGVLFVFVGVLLGTMHKRKHMTRPEPPANRKIQA</sequence>
<dbReference type="AlphaFoldDB" id="A0A4Q9DVP4"/>
<feature type="transmembrane region" description="Helical" evidence="7">
    <location>
        <begin position="244"/>
        <end position="266"/>
    </location>
</feature>
<feature type="transmembrane region" description="Helical" evidence="7">
    <location>
        <begin position="211"/>
        <end position="232"/>
    </location>
</feature>
<feature type="transmembrane region" description="Helical" evidence="7">
    <location>
        <begin position="155"/>
        <end position="174"/>
    </location>
</feature>
<name>A0A4Q9DVP4_9BACL</name>
<keyword evidence="4 7" id="KW-0812">Transmembrane</keyword>
<dbReference type="Proteomes" id="UP000293142">
    <property type="component" value="Unassembled WGS sequence"/>
</dbReference>
<feature type="transmembrane region" description="Helical" evidence="7">
    <location>
        <begin position="272"/>
        <end position="288"/>
    </location>
</feature>
<dbReference type="InterPro" id="IPR037185">
    <property type="entry name" value="EmrE-like"/>
</dbReference>
<dbReference type="GO" id="GO:0005886">
    <property type="term" value="C:plasma membrane"/>
    <property type="evidence" value="ECO:0007669"/>
    <property type="project" value="UniProtKB-SubCell"/>
</dbReference>
<evidence type="ECO:0000313" key="9">
    <source>
        <dbReference type="EMBL" id="TBL79061.1"/>
    </source>
</evidence>
<reference evidence="9 10" key="1">
    <citation type="submission" date="2019-02" db="EMBL/GenBank/DDBJ databases">
        <title>Paenibacillus sp. nov., isolated from surface-sterilized tissue of Thalictrum simplex L.</title>
        <authorList>
            <person name="Tuo L."/>
        </authorList>
    </citation>
    <scope>NUCLEOTIDE SEQUENCE [LARGE SCALE GENOMIC DNA]</scope>
    <source>
        <strain evidence="9 10">N2SHLJ1</strain>
    </source>
</reference>
<accession>A0A4Q9DVP4</accession>
<dbReference type="InterPro" id="IPR050638">
    <property type="entry name" value="AA-Vitamin_Transporters"/>
</dbReference>
<dbReference type="SUPFAM" id="SSF103481">
    <property type="entry name" value="Multidrug resistance efflux transporter EmrE"/>
    <property type="match status" value="2"/>
</dbReference>
<evidence type="ECO:0000256" key="2">
    <source>
        <dbReference type="ARBA" id="ARBA00007362"/>
    </source>
</evidence>
<evidence type="ECO:0000256" key="7">
    <source>
        <dbReference type="SAM" id="Phobius"/>
    </source>
</evidence>
<feature type="transmembrane region" description="Helical" evidence="7">
    <location>
        <begin position="71"/>
        <end position="89"/>
    </location>
</feature>
<gene>
    <name evidence="9" type="ORF">EYB31_12615</name>
</gene>
<comment type="caution">
    <text evidence="9">The sequence shown here is derived from an EMBL/GenBank/DDBJ whole genome shotgun (WGS) entry which is preliminary data.</text>
</comment>
<evidence type="ECO:0000256" key="4">
    <source>
        <dbReference type="ARBA" id="ARBA00022692"/>
    </source>
</evidence>
<feature type="transmembrane region" description="Helical" evidence="7">
    <location>
        <begin position="126"/>
        <end position="143"/>
    </location>
</feature>
<evidence type="ECO:0000256" key="3">
    <source>
        <dbReference type="ARBA" id="ARBA00022475"/>
    </source>
</evidence>
<feature type="domain" description="EamA" evidence="8">
    <location>
        <begin position="12"/>
        <end position="140"/>
    </location>
</feature>
<feature type="transmembrane region" description="Helical" evidence="7">
    <location>
        <begin position="101"/>
        <end position="119"/>
    </location>
</feature>
<keyword evidence="5 7" id="KW-1133">Transmembrane helix</keyword>
<comment type="similarity">
    <text evidence="2">Belongs to the EamA transporter family.</text>
</comment>
<keyword evidence="10" id="KW-1185">Reference proteome</keyword>
<feature type="domain" description="EamA" evidence="8">
    <location>
        <begin position="152"/>
        <end position="284"/>
    </location>
</feature>
<evidence type="ECO:0000256" key="1">
    <source>
        <dbReference type="ARBA" id="ARBA00004651"/>
    </source>
</evidence>
<dbReference type="PANTHER" id="PTHR32322:SF18">
    <property type="entry name" value="S-ADENOSYLMETHIONINE_S-ADENOSYLHOMOCYSTEINE TRANSPORTER"/>
    <property type="match status" value="1"/>
</dbReference>
<dbReference type="EMBL" id="SIRE01000008">
    <property type="protein sequence ID" value="TBL79061.1"/>
    <property type="molecule type" value="Genomic_DNA"/>
</dbReference>
<keyword evidence="3" id="KW-1003">Cell membrane</keyword>
<dbReference type="RefSeq" id="WP_131013697.1">
    <property type="nucleotide sequence ID" value="NZ_SIRE01000008.1"/>
</dbReference>
<dbReference type="OrthoDB" id="9805239at2"/>
<proteinExistence type="inferred from homology"/>